<protein>
    <submittedName>
        <fullName evidence="1">Uncharacterized protein</fullName>
    </submittedName>
</protein>
<dbReference type="Proteomes" id="UP000657918">
    <property type="component" value="Unassembled WGS sequence"/>
</dbReference>
<dbReference type="EMBL" id="JADGMS010000018">
    <property type="protein sequence ID" value="KAF9663048.1"/>
    <property type="molecule type" value="Genomic_DNA"/>
</dbReference>
<comment type="caution">
    <text evidence="1">The sequence shown here is derived from an EMBL/GenBank/DDBJ whole genome shotgun (WGS) entry which is preliminary data.</text>
</comment>
<organism evidence="1 2">
    <name type="scientific">Salix dunnii</name>
    <dbReference type="NCBI Taxonomy" id="1413687"/>
    <lineage>
        <taxon>Eukaryota</taxon>
        <taxon>Viridiplantae</taxon>
        <taxon>Streptophyta</taxon>
        <taxon>Embryophyta</taxon>
        <taxon>Tracheophyta</taxon>
        <taxon>Spermatophyta</taxon>
        <taxon>Magnoliopsida</taxon>
        <taxon>eudicotyledons</taxon>
        <taxon>Gunneridae</taxon>
        <taxon>Pentapetalae</taxon>
        <taxon>rosids</taxon>
        <taxon>fabids</taxon>
        <taxon>Malpighiales</taxon>
        <taxon>Salicaceae</taxon>
        <taxon>Saliceae</taxon>
        <taxon>Salix</taxon>
    </lineage>
</organism>
<dbReference type="AlphaFoldDB" id="A0A835J5Q4"/>
<reference evidence="1 2" key="1">
    <citation type="submission" date="2020-10" db="EMBL/GenBank/DDBJ databases">
        <title>Plant Genome Project.</title>
        <authorList>
            <person name="Zhang R.-G."/>
        </authorList>
    </citation>
    <scope>NUCLEOTIDE SEQUENCE [LARGE SCALE GENOMIC DNA]</scope>
    <source>
        <strain evidence="1">FAFU-HL-1</strain>
        <tissue evidence="1">Leaf</tissue>
    </source>
</reference>
<gene>
    <name evidence="1" type="ORF">SADUNF_Sadunf18G0117700</name>
</gene>
<sequence length="107" mass="11320">MTASMVGHPLASDVATLKCTCGICMGVHRDRGICAFGSSLSVFGHSCKAQGYQGNEKGKEAEIVMVEYQKSEVRGQKPCTNPTHQIPTIKEVAAQGKAYTEGSQSVA</sequence>
<name>A0A835J5Q4_9ROSI</name>
<keyword evidence="2" id="KW-1185">Reference proteome</keyword>
<accession>A0A835J5Q4</accession>
<evidence type="ECO:0000313" key="2">
    <source>
        <dbReference type="Proteomes" id="UP000657918"/>
    </source>
</evidence>
<proteinExistence type="predicted"/>
<evidence type="ECO:0000313" key="1">
    <source>
        <dbReference type="EMBL" id="KAF9663048.1"/>
    </source>
</evidence>